<reference evidence="2 3" key="1">
    <citation type="submission" date="2024-10" db="EMBL/GenBank/DDBJ databases">
        <title>The Natural Products Discovery Center: Release of the First 8490 Sequenced Strains for Exploring Actinobacteria Biosynthetic Diversity.</title>
        <authorList>
            <person name="Kalkreuter E."/>
            <person name="Kautsar S.A."/>
            <person name="Yang D."/>
            <person name="Bader C.D."/>
            <person name="Teijaro C.N."/>
            <person name="Fluegel L."/>
            <person name="Davis C.M."/>
            <person name="Simpson J.R."/>
            <person name="Lauterbach L."/>
            <person name="Steele A.D."/>
            <person name="Gui C."/>
            <person name="Meng S."/>
            <person name="Li G."/>
            <person name="Viehrig K."/>
            <person name="Ye F."/>
            <person name="Su P."/>
            <person name="Kiefer A.F."/>
            <person name="Nichols A."/>
            <person name="Cepeda A.J."/>
            <person name="Yan W."/>
            <person name="Fan B."/>
            <person name="Jiang Y."/>
            <person name="Adhikari A."/>
            <person name="Zheng C.-J."/>
            <person name="Schuster L."/>
            <person name="Cowan T.M."/>
            <person name="Smanski M.J."/>
            <person name="Chevrette M.G."/>
            <person name="De Carvalho L.P.S."/>
            <person name="Shen B."/>
        </authorList>
    </citation>
    <scope>NUCLEOTIDE SEQUENCE [LARGE SCALE GENOMIC DNA]</scope>
    <source>
        <strain evidence="2 3">NPDC007147</strain>
    </source>
</reference>
<organism evidence="2 3">
    <name type="scientific">Streptomyces kebangsaanensis</name>
    <dbReference type="NCBI Taxonomy" id="864058"/>
    <lineage>
        <taxon>Bacteria</taxon>
        <taxon>Bacillati</taxon>
        <taxon>Actinomycetota</taxon>
        <taxon>Actinomycetes</taxon>
        <taxon>Kitasatosporales</taxon>
        <taxon>Streptomycetaceae</taxon>
        <taxon>Streptomyces</taxon>
    </lineage>
</organism>
<name>A0ABW6KSU8_9ACTN</name>
<sequence length="154" mass="15988">MAAPLSEEQRAAVLEAARRPGASRNGVARETGVSEGSVTAICSEAGISFDRSQTAAAVQARSVDLKARRLELAVDLLDDVTEARTRMRGSEDSRGFLDHAKAVAALASTHVRVIGVDKDDTSNVDAAKSMLGRLAEAIGAAVSEDAPEADGETP</sequence>
<accession>A0ABW6KSU8</accession>
<evidence type="ECO:0000313" key="3">
    <source>
        <dbReference type="Proteomes" id="UP001601197"/>
    </source>
</evidence>
<proteinExistence type="predicted"/>
<keyword evidence="3" id="KW-1185">Reference proteome</keyword>
<dbReference type="RefSeq" id="WP_388347409.1">
    <property type="nucleotide sequence ID" value="NZ_JBIAFJ010000011.1"/>
</dbReference>
<protein>
    <recommendedName>
        <fullName evidence="4">Helix-turn-helix domain-containing protein</fullName>
    </recommendedName>
</protein>
<evidence type="ECO:0000256" key="1">
    <source>
        <dbReference type="SAM" id="MobiDB-lite"/>
    </source>
</evidence>
<evidence type="ECO:0008006" key="4">
    <source>
        <dbReference type="Google" id="ProtNLM"/>
    </source>
</evidence>
<dbReference type="EMBL" id="JBIAFJ010000011">
    <property type="protein sequence ID" value="MFE9170871.1"/>
    <property type="molecule type" value="Genomic_DNA"/>
</dbReference>
<feature type="region of interest" description="Disordered" evidence="1">
    <location>
        <begin position="15"/>
        <end position="34"/>
    </location>
</feature>
<evidence type="ECO:0000313" key="2">
    <source>
        <dbReference type="EMBL" id="MFE9170871.1"/>
    </source>
</evidence>
<comment type="caution">
    <text evidence="2">The sequence shown here is derived from an EMBL/GenBank/DDBJ whole genome shotgun (WGS) entry which is preliminary data.</text>
</comment>
<gene>
    <name evidence="2" type="ORF">ACFYNZ_15310</name>
</gene>
<dbReference type="Proteomes" id="UP001601197">
    <property type="component" value="Unassembled WGS sequence"/>
</dbReference>